<evidence type="ECO:0000313" key="2">
    <source>
        <dbReference type="Proteomes" id="UP000054653"/>
    </source>
</evidence>
<keyword evidence="2" id="KW-1185">Reference proteome</keyword>
<protein>
    <submittedName>
        <fullName evidence="1">Uncharacterized protein</fullName>
    </submittedName>
</protein>
<dbReference type="AlphaFoldDB" id="A0A0V1CWU3"/>
<gene>
    <name evidence="1" type="ORF">T03_13620</name>
</gene>
<name>A0A0V1CWU3_TRIBR</name>
<reference evidence="1 2" key="1">
    <citation type="submission" date="2015-01" db="EMBL/GenBank/DDBJ databases">
        <title>Evolution of Trichinella species and genotypes.</title>
        <authorList>
            <person name="Korhonen P.K."/>
            <person name="Edoardo P."/>
            <person name="Giuseppe L.R."/>
            <person name="Gasser R.B."/>
        </authorList>
    </citation>
    <scope>NUCLEOTIDE SEQUENCE [LARGE SCALE GENOMIC DNA]</scope>
    <source>
        <strain evidence="1">ISS120</strain>
    </source>
</reference>
<sequence length="111" mass="13044">MLQIQIIEITLIIPNRNNDYAVKDKKPQESWPCPDVLNHFSRGIYCILLYKAIGKTNNSIIIITENVKLPSSSSCYLMYQRRGRVKRDEIRYSHCLCDQSCLLCRCQYKQQ</sequence>
<dbReference type="Proteomes" id="UP000054653">
    <property type="component" value="Unassembled WGS sequence"/>
</dbReference>
<accession>A0A0V1CWU3</accession>
<comment type="caution">
    <text evidence="1">The sequence shown here is derived from an EMBL/GenBank/DDBJ whole genome shotgun (WGS) entry which is preliminary data.</text>
</comment>
<evidence type="ECO:0000313" key="1">
    <source>
        <dbReference type="EMBL" id="KRY53640.1"/>
    </source>
</evidence>
<dbReference type="EMBL" id="JYDI01000082">
    <property type="protein sequence ID" value="KRY53640.1"/>
    <property type="molecule type" value="Genomic_DNA"/>
</dbReference>
<proteinExistence type="predicted"/>
<organism evidence="1 2">
    <name type="scientific">Trichinella britovi</name>
    <name type="common">Parasitic roundworm</name>
    <dbReference type="NCBI Taxonomy" id="45882"/>
    <lineage>
        <taxon>Eukaryota</taxon>
        <taxon>Metazoa</taxon>
        <taxon>Ecdysozoa</taxon>
        <taxon>Nematoda</taxon>
        <taxon>Enoplea</taxon>
        <taxon>Dorylaimia</taxon>
        <taxon>Trichinellida</taxon>
        <taxon>Trichinellidae</taxon>
        <taxon>Trichinella</taxon>
    </lineage>
</organism>